<dbReference type="Gene3D" id="1.20.120.30">
    <property type="entry name" value="Aspartate receptor, ligand-binding domain"/>
    <property type="match status" value="1"/>
</dbReference>
<evidence type="ECO:0000313" key="8">
    <source>
        <dbReference type="Proteomes" id="UP000094849"/>
    </source>
</evidence>
<feature type="domain" description="PAC" evidence="4">
    <location>
        <begin position="242"/>
        <end position="294"/>
    </location>
</feature>
<feature type="domain" description="PAC" evidence="4">
    <location>
        <begin position="872"/>
        <end position="924"/>
    </location>
</feature>
<dbReference type="Pfam" id="PF08448">
    <property type="entry name" value="PAS_4"/>
    <property type="match status" value="2"/>
</dbReference>
<gene>
    <name evidence="7" type="ORF">A3196_18070</name>
</gene>
<reference evidence="7 8" key="1">
    <citation type="submission" date="2016-03" db="EMBL/GenBank/DDBJ databases">
        <title>Chemosynthetic sulphur-oxidizing symbionts of marine invertebrate animals are capable of nitrogen fixation.</title>
        <authorList>
            <person name="Petersen J.M."/>
            <person name="Kemper A."/>
            <person name="Gruber-Vodicka H."/>
            <person name="Cardini U."/>
            <person name="Geest Mvander."/>
            <person name="Kleiner M."/>
            <person name="Bulgheresi S."/>
            <person name="Fussmann M."/>
            <person name="Herbold C."/>
            <person name="Seah B.K.B."/>
            <person name="Antony C.Paul."/>
            <person name="Liu D."/>
            <person name="Belitz A."/>
            <person name="Weber M."/>
        </authorList>
    </citation>
    <scope>NUCLEOTIDE SEQUENCE [LARGE SCALE GENOMIC DNA]</scope>
    <source>
        <strain evidence="7">G_D</strain>
    </source>
</reference>
<dbReference type="InterPro" id="IPR013655">
    <property type="entry name" value="PAS_fold_3"/>
</dbReference>
<evidence type="ECO:0008006" key="9">
    <source>
        <dbReference type="Google" id="ProtNLM"/>
    </source>
</evidence>
<dbReference type="Pfam" id="PF13426">
    <property type="entry name" value="PAS_9"/>
    <property type="match status" value="2"/>
</dbReference>
<evidence type="ECO:0000256" key="2">
    <source>
        <dbReference type="SAM" id="Phobius"/>
    </source>
</evidence>
<keyword evidence="2" id="KW-1133">Transmembrane helix</keyword>
<dbReference type="InterPro" id="IPR029787">
    <property type="entry name" value="Nucleotide_cyclase"/>
</dbReference>
<dbReference type="PROSITE" id="PS50112">
    <property type="entry name" value="PAS"/>
    <property type="match status" value="3"/>
</dbReference>
<dbReference type="Gene3D" id="3.30.450.20">
    <property type="entry name" value="PAS domain"/>
    <property type="match status" value="7"/>
</dbReference>
<dbReference type="SMART" id="SM00052">
    <property type="entry name" value="EAL"/>
    <property type="match status" value="1"/>
</dbReference>
<dbReference type="Pfam" id="PF00563">
    <property type="entry name" value="EAL"/>
    <property type="match status" value="1"/>
</dbReference>
<comment type="caution">
    <text evidence="7">The sequence shown here is derived from an EMBL/GenBank/DDBJ whole genome shotgun (WGS) entry which is preliminary data.</text>
</comment>
<feature type="transmembrane region" description="Helical" evidence="2">
    <location>
        <begin position="12"/>
        <end position="30"/>
    </location>
</feature>
<feature type="domain" description="GGDEF" evidence="6">
    <location>
        <begin position="956"/>
        <end position="1090"/>
    </location>
</feature>
<dbReference type="InterPro" id="IPR000700">
    <property type="entry name" value="PAS-assoc_C"/>
</dbReference>
<dbReference type="PANTHER" id="PTHR44757:SF2">
    <property type="entry name" value="BIOFILM ARCHITECTURE MAINTENANCE PROTEIN MBAA"/>
    <property type="match status" value="1"/>
</dbReference>
<dbReference type="STRING" id="1818881.A3196_18070"/>
<keyword evidence="8" id="KW-1185">Reference proteome</keyword>
<dbReference type="FunFam" id="3.30.70.270:FF:000001">
    <property type="entry name" value="Diguanylate cyclase domain protein"/>
    <property type="match status" value="1"/>
</dbReference>
<dbReference type="SMART" id="SM00091">
    <property type="entry name" value="PAS"/>
    <property type="match status" value="7"/>
</dbReference>
<dbReference type="Pfam" id="PF08447">
    <property type="entry name" value="PAS_3"/>
    <property type="match status" value="3"/>
</dbReference>
<dbReference type="Gene3D" id="3.30.70.270">
    <property type="match status" value="1"/>
</dbReference>
<protein>
    <recommendedName>
        <fullName evidence="9">Diguanylate cyclase</fullName>
    </recommendedName>
</protein>
<evidence type="ECO:0000256" key="1">
    <source>
        <dbReference type="ARBA" id="ARBA00001946"/>
    </source>
</evidence>
<feature type="domain" description="PAC" evidence="4">
    <location>
        <begin position="495"/>
        <end position="548"/>
    </location>
</feature>
<dbReference type="Pfam" id="PF13682">
    <property type="entry name" value="CZB"/>
    <property type="match status" value="1"/>
</dbReference>
<dbReference type="GO" id="GO:0003824">
    <property type="term" value="F:catalytic activity"/>
    <property type="evidence" value="ECO:0007669"/>
    <property type="project" value="UniProtKB-ARBA"/>
</dbReference>
<dbReference type="InterPro" id="IPR001610">
    <property type="entry name" value="PAC"/>
</dbReference>
<feature type="domain" description="EAL" evidence="5">
    <location>
        <begin position="1099"/>
        <end position="1353"/>
    </location>
</feature>
<sequence length="1481" mass="171374">MTDLYFPSVQTLLLIVLFILLGLVIYLWFFHTNRANLKDLKRNDKYRNLFEQAGDGIIVHDLKGKILDVNPAVCKLFGYSPEQFCQLHVSQLHPDKPEVMEKSRAAFKTIARDTEIKFENEFVTSSGEILIGEVTSTIIHEPDGNYVHAVFRNSTARQQAENALRNQNRIYLSLLENVNAISWELELSTGQFNYVSPNAKRILGYPLSDWRNMQSWLNMVVDEDQEFARAFCSAETDAGRDHTFEYRMRKQNGDVIWVLDLVRVVKNKAGKPIKLAGVIFDNTDQHHMATALKESRRAYKEAQETAHLGYWQIDIKSGKAFWSDDIYNMLGLNPEQEVGPEFLSTIVNPEDWPAVSDSLRKAIDSGQKHEIEYRVKSQLPGSHELWLYCKAERVLDDKGNPERLSGIVQDITERKQTELALRDSETFLQDVFHAIQDGIIVLDTDFNIIRTNRWMEEHYRHLMPLAGRKCYQILRDRDELCDSCPSHQVIKSGLPKTDVIPVTLISGERGWIEFSVYPVKDDSGQVINIIEYIKDISDRKNAEQKLERFRKLLDQSNDGIYIINAEDGTFLDVNSAAYSSLGYRLIDLHQMRVWEIDGKIDDKKQWHEMIRQLEATKTSVYESNYRHQNGDLIPMEVNAQLVVQDSVKYLIAIARDLTDIERVREQLIKSEQEMRTILDNVDAFIYLKDMDGNYLFANRQVRDLWHAEMDEIIGYGDEKFFDEYSASAIRINDKKVLRQGETIRAVETNTVPQTGQTAVYQSIKLPLRHDDGITYALCGISLDITEQKRAEDALKESEQRFRIAGQAAFDLIYEWNIETDELKWYGDVDQILGYKEGFLSDDIQSWLQLIHPEDLQLMQNSVELHRNSTKEIRYEYRIRHADGSYRYWKDHALPLLDQDNRPYRWVGVCTDITLQKEHQLQLEHHANHDLLTGLPNRALLSDRLTQAMHQEKRREQRLAVIYIDLDGFKEINDRYGHDVGDLVLIGMSKRFESALRQGDTIARFGGDEFVAVLSDIESREACYPMLRRLMEAAIRPIQQQNQLIQVSASIGVTLYPQDEEVGGDQLLRQADQAMYQAKLAGKNRYSFFDTEYDRSLRGKKEDLQRIRKGLFDNEFELYYQPKVSMRSGQVIGVEALIRWQHPQQGLLMPISFLPVIEDHDIAVEMGEWVLENALAQLSQWDDLGLKTSVSVNIGARQLQRTDFVDQLKMIVQRYPAIASDRLQLEILETSALDDMNHVSKIIHECLEFGVSFALDDFGTGYSSLSYLKHLPATTIKIDRSFVRDMLIDPDDLAILEGILGMATAFRRNVIAEGVETPEHGELLLKLGCDHAQGYGIAKPMPAAEFPAWVKEWRPFETWQHQQRLSRDDLSLLFAASEHRAWINTLEEALRSEEIEFPELDHHQCRFGDWLYSDGQRYDHLTAYQQIVALHQQMHEQAKQLYQQKQQGNDEDLTDGLAKIRDKKQQLLQRMDLLMRNSHSMN</sequence>
<keyword evidence="2" id="KW-0472">Membrane</keyword>
<dbReference type="EMBL" id="LVJZ01000004">
    <property type="protein sequence ID" value="ODB94437.1"/>
    <property type="molecule type" value="Genomic_DNA"/>
</dbReference>
<dbReference type="NCBIfam" id="TIGR00229">
    <property type="entry name" value="sensory_box"/>
    <property type="match status" value="7"/>
</dbReference>
<dbReference type="PROSITE" id="PS50113">
    <property type="entry name" value="PAC"/>
    <property type="match status" value="5"/>
</dbReference>
<dbReference type="CDD" id="cd01948">
    <property type="entry name" value="EAL"/>
    <property type="match status" value="1"/>
</dbReference>
<accession>A0A1E2UIW4</accession>
<dbReference type="PROSITE" id="PS50883">
    <property type="entry name" value="EAL"/>
    <property type="match status" value="1"/>
</dbReference>
<feature type="domain" description="PAS" evidence="3">
    <location>
        <begin position="295"/>
        <end position="366"/>
    </location>
</feature>
<dbReference type="CDD" id="cd01949">
    <property type="entry name" value="GGDEF"/>
    <property type="match status" value="1"/>
</dbReference>
<dbReference type="InterPro" id="IPR000160">
    <property type="entry name" value="GGDEF_dom"/>
</dbReference>
<evidence type="ECO:0000259" key="3">
    <source>
        <dbReference type="PROSITE" id="PS50112"/>
    </source>
</evidence>
<evidence type="ECO:0000259" key="6">
    <source>
        <dbReference type="PROSITE" id="PS50887"/>
    </source>
</evidence>
<dbReference type="SUPFAM" id="SSF55785">
    <property type="entry name" value="PYP-like sensor domain (PAS domain)"/>
    <property type="match status" value="7"/>
</dbReference>
<evidence type="ECO:0000259" key="4">
    <source>
        <dbReference type="PROSITE" id="PS50113"/>
    </source>
</evidence>
<dbReference type="SUPFAM" id="SSF55073">
    <property type="entry name" value="Nucleotide cyclase"/>
    <property type="match status" value="1"/>
</dbReference>
<dbReference type="RefSeq" id="WP_069025020.1">
    <property type="nucleotide sequence ID" value="NZ_LVJZ01000004.1"/>
</dbReference>
<dbReference type="Gene3D" id="3.20.20.450">
    <property type="entry name" value="EAL domain"/>
    <property type="match status" value="1"/>
</dbReference>
<feature type="domain" description="PAS" evidence="3">
    <location>
        <begin position="42"/>
        <end position="114"/>
    </location>
</feature>
<keyword evidence="2" id="KW-0812">Transmembrane</keyword>
<dbReference type="InterPro" id="IPR035965">
    <property type="entry name" value="PAS-like_dom_sf"/>
</dbReference>
<dbReference type="InterPro" id="IPR052155">
    <property type="entry name" value="Biofilm_reg_signaling"/>
</dbReference>
<dbReference type="PANTHER" id="PTHR44757">
    <property type="entry name" value="DIGUANYLATE CYCLASE DGCP"/>
    <property type="match status" value="1"/>
</dbReference>
<comment type="cofactor">
    <cofactor evidence="1">
        <name>Mg(2+)</name>
        <dbReference type="ChEBI" id="CHEBI:18420"/>
    </cofactor>
</comment>
<dbReference type="SMART" id="SM00086">
    <property type="entry name" value="PAC"/>
    <property type="match status" value="6"/>
</dbReference>
<dbReference type="Pfam" id="PF00990">
    <property type="entry name" value="GGDEF"/>
    <property type="match status" value="1"/>
</dbReference>
<organism evidence="7 8">
    <name type="scientific">Candidatus Thiodiazotropha endoloripes</name>
    <dbReference type="NCBI Taxonomy" id="1818881"/>
    <lineage>
        <taxon>Bacteria</taxon>
        <taxon>Pseudomonadati</taxon>
        <taxon>Pseudomonadota</taxon>
        <taxon>Gammaproteobacteria</taxon>
        <taxon>Chromatiales</taxon>
        <taxon>Sedimenticolaceae</taxon>
        <taxon>Candidatus Thiodiazotropha</taxon>
    </lineage>
</organism>
<dbReference type="InterPro" id="IPR035919">
    <property type="entry name" value="EAL_sf"/>
</dbReference>
<feature type="domain" description="PAS" evidence="3">
    <location>
        <begin position="670"/>
        <end position="714"/>
    </location>
</feature>
<dbReference type="NCBIfam" id="TIGR00254">
    <property type="entry name" value="GGDEF"/>
    <property type="match status" value="1"/>
</dbReference>
<feature type="domain" description="PAC" evidence="4">
    <location>
        <begin position="369"/>
        <end position="423"/>
    </location>
</feature>
<dbReference type="SUPFAM" id="SSF141868">
    <property type="entry name" value="EAL domain-like"/>
    <property type="match status" value="1"/>
</dbReference>
<dbReference type="SMART" id="SM00267">
    <property type="entry name" value="GGDEF"/>
    <property type="match status" value="1"/>
</dbReference>
<evidence type="ECO:0000259" key="5">
    <source>
        <dbReference type="PROSITE" id="PS50883"/>
    </source>
</evidence>
<proteinExistence type="predicted"/>
<dbReference type="InterPro" id="IPR013656">
    <property type="entry name" value="PAS_4"/>
</dbReference>
<dbReference type="InterPro" id="IPR043128">
    <property type="entry name" value="Rev_trsase/Diguanyl_cyclase"/>
</dbReference>
<dbReference type="Gene3D" id="2.10.70.100">
    <property type="match status" value="1"/>
</dbReference>
<name>A0A1E2UIW4_9GAMM</name>
<dbReference type="PROSITE" id="PS50887">
    <property type="entry name" value="GGDEF"/>
    <property type="match status" value="1"/>
</dbReference>
<dbReference type="InterPro" id="IPR025991">
    <property type="entry name" value="Chemoreceptor_zinc-bind_dom"/>
</dbReference>
<dbReference type="InterPro" id="IPR001633">
    <property type="entry name" value="EAL_dom"/>
</dbReference>
<dbReference type="Proteomes" id="UP000094849">
    <property type="component" value="Unassembled WGS sequence"/>
</dbReference>
<evidence type="ECO:0000313" key="7">
    <source>
        <dbReference type="EMBL" id="ODB94437.1"/>
    </source>
</evidence>
<dbReference type="CDD" id="cd00130">
    <property type="entry name" value="PAS"/>
    <property type="match status" value="5"/>
</dbReference>
<feature type="domain" description="PAC" evidence="4">
    <location>
        <begin position="744"/>
        <end position="796"/>
    </location>
</feature>
<dbReference type="InterPro" id="IPR000014">
    <property type="entry name" value="PAS"/>
</dbReference>